<dbReference type="PROSITE" id="PS00108">
    <property type="entry name" value="PROTEIN_KINASE_ST"/>
    <property type="match status" value="1"/>
</dbReference>
<dbReference type="Pfam" id="PF00069">
    <property type="entry name" value="Pkinase"/>
    <property type="match status" value="2"/>
</dbReference>
<dbReference type="InterPro" id="IPR008271">
    <property type="entry name" value="Ser/Thr_kinase_AS"/>
</dbReference>
<reference evidence="13" key="1">
    <citation type="journal article" date="2016" name="Nat. Commun.">
        <title>The Gonium pectorale genome demonstrates co-option of cell cycle regulation during the evolution of multicellularity.</title>
        <authorList>
            <person name="Hanschen E.R."/>
            <person name="Marriage T.N."/>
            <person name="Ferris P.J."/>
            <person name="Hamaji T."/>
            <person name="Toyoda A."/>
            <person name="Fujiyama A."/>
            <person name="Neme R."/>
            <person name="Noguchi H."/>
            <person name="Minakuchi Y."/>
            <person name="Suzuki M."/>
            <person name="Kawai-Toyooka H."/>
            <person name="Smith D.R."/>
            <person name="Sparks H."/>
            <person name="Anderson J."/>
            <person name="Bakaric R."/>
            <person name="Luria V."/>
            <person name="Karger A."/>
            <person name="Kirschner M.W."/>
            <person name="Durand P.M."/>
            <person name="Michod R.E."/>
            <person name="Nozaki H."/>
            <person name="Olson B.J."/>
        </authorList>
    </citation>
    <scope>NUCLEOTIDE SEQUENCE [LARGE SCALE GENOMIC DNA]</scope>
    <source>
        <strain evidence="13">NIES-2863</strain>
    </source>
</reference>
<feature type="binding site" evidence="9">
    <location>
        <position position="33"/>
    </location>
    <ligand>
        <name>ATP</name>
        <dbReference type="ChEBI" id="CHEBI:30616"/>
    </ligand>
</feature>
<keyword evidence="6 9" id="KW-0067">ATP-binding</keyword>
<evidence type="ECO:0000259" key="11">
    <source>
        <dbReference type="PROSITE" id="PS50011"/>
    </source>
</evidence>
<evidence type="ECO:0000256" key="7">
    <source>
        <dbReference type="ARBA" id="ARBA00047811"/>
    </source>
</evidence>
<feature type="domain" description="Protein kinase" evidence="11">
    <location>
        <begin position="4"/>
        <end position="322"/>
    </location>
</feature>
<evidence type="ECO:0000313" key="13">
    <source>
        <dbReference type="Proteomes" id="UP000075714"/>
    </source>
</evidence>
<feature type="compositionally biased region" description="Low complexity" evidence="10">
    <location>
        <begin position="456"/>
        <end position="471"/>
    </location>
</feature>
<feature type="region of interest" description="Disordered" evidence="10">
    <location>
        <begin position="544"/>
        <end position="596"/>
    </location>
</feature>
<dbReference type="OrthoDB" id="1732493at2759"/>
<dbReference type="PROSITE" id="PS50011">
    <property type="entry name" value="PROTEIN_KINASE_DOM"/>
    <property type="match status" value="1"/>
</dbReference>
<name>A0A150GJ81_GONPE</name>
<organism evidence="12 13">
    <name type="scientific">Gonium pectorale</name>
    <name type="common">Green alga</name>
    <dbReference type="NCBI Taxonomy" id="33097"/>
    <lineage>
        <taxon>Eukaryota</taxon>
        <taxon>Viridiplantae</taxon>
        <taxon>Chlorophyta</taxon>
        <taxon>core chlorophytes</taxon>
        <taxon>Chlorophyceae</taxon>
        <taxon>CS clade</taxon>
        <taxon>Chlamydomonadales</taxon>
        <taxon>Volvocaceae</taxon>
        <taxon>Gonium</taxon>
    </lineage>
</organism>
<dbReference type="EC" id="2.7.11.22" evidence="1"/>
<dbReference type="SUPFAM" id="SSF56112">
    <property type="entry name" value="Protein kinase-like (PK-like)"/>
    <property type="match status" value="2"/>
</dbReference>
<evidence type="ECO:0000256" key="2">
    <source>
        <dbReference type="ARBA" id="ARBA00022527"/>
    </source>
</evidence>
<feature type="compositionally biased region" description="Gly residues" evidence="10">
    <location>
        <begin position="575"/>
        <end position="585"/>
    </location>
</feature>
<evidence type="ECO:0000256" key="5">
    <source>
        <dbReference type="ARBA" id="ARBA00022777"/>
    </source>
</evidence>
<evidence type="ECO:0000256" key="9">
    <source>
        <dbReference type="PROSITE-ProRule" id="PRU10141"/>
    </source>
</evidence>
<dbReference type="STRING" id="33097.A0A150GJ81"/>
<dbReference type="GO" id="GO:0005524">
    <property type="term" value="F:ATP binding"/>
    <property type="evidence" value="ECO:0007669"/>
    <property type="project" value="UniProtKB-UniRule"/>
</dbReference>
<dbReference type="GO" id="GO:0004693">
    <property type="term" value="F:cyclin-dependent protein serine/threonine kinase activity"/>
    <property type="evidence" value="ECO:0007669"/>
    <property type="project" value="UniProtKB-EC"/>
</dbReference>
<gene>
    <name evidence="12" type="ORF">GPECTOR_21g736</name>
</gene>
<keyword evidence="2" id="KW-0723">Serine/threonine-protein kinase</keyword>
<evidence type="ECO:0000256" key="4">
    <source>
        <dbReference type="ARBA" id="ARBA00022741"/>
    </source>
</evidence>
<dbReference type="EMBL" id="LSYV01000022">
    <property type="protein sequence ID" value="KXZ49510.1"/>
    <property type="molecule type" value="Genomic_DNA"/>
</dbReference>
<feature type="compositionally biased region" description="Low complexity" evidence="10">
    <location>
        <begin position="565"/>
        <end position="574"/>
    </location>
</feature>
<evidence type="ECO:0000256" key="10">
    <source>
        <dbReference type="SAM" id="MobiDB-lite"/>
    </source>
</evidence>
<feature type="compositionally biased region" description="Pro residues" evidence="10">
    <location>
        <begin position="446"/>
        <end position="455"/>
    </location>
</feature>
<dbReference type="Proteomes" id="UP000075714">
    <property type="component" value="Unassembled WGS sequence"/>
</dbReference>
<comment type="catalytic activity">
    <reaction evidence="8">
        <text>L-seryl-[protein] + ATP = O-phospho-L-seryl-[protein] + ADP + H(+)</text>
        <dbReference type="Rhea" id="RHEA:17989"/>
        <dbReference type="Rhea" id="RHEA-COMP:9863"/>
        <dbReference type="Rhea" id="RHEA-COMP:11604"/>
        <dbReference type="ChEBI" id="CHEBI:15378"/>
        <dbReference type="ChEBI" id="CHEBI:29999"/>
        <dbReference type="ChEBI" id="CHEBI:30616"/>
        <dbReference type="ChEBI" id="CHEBI:83421"/>
        <dbReference type="ChEBI" id="CHEBI:456216"/>
        <dbReference type="EC" id="2.7.11.22"/>
    </reaction>
</comment>
<dbReference type="AlphaFoldDB" id="A0A150GJ81"/>
<evidence type="ECO:0000256" key="1">
    <source>
        <dbReference type="ARBA" id="ARBA00012425"/>
    </source>
</evidence>
<dbReference type="InterPro" id="IPR011009">
    <property type="entry name" value="Kinase-like_dom_sf"/>
</dbReference>
<evidence type="ECO:0000256" key="6">
    <source>
        <dbReference type="ARBA" id="ARBA00022840"/>
    </source>
</evidence>
<evidence type="ECO:0000256" key="3">
    <source>
        <dbReference type="ARBA" id="ARBA00022679"/>
    </source>
</evidence>
<keyword evidence="4 9" id="KW-0547">Nucleotide-binding</keyword>
<dbReference type="Gene3D" id="3.30.200.20">
    <property type="entry name" value="Phosphorylase Kinase, domain 1"/>
    <property type="match status" value="1"/>
</dbReference>
<feature type="region of interest" description="Disordered" evidence="10">
    <location>
        <begin position="414"/>
        <end position="505"/>
    </location>
</feature>
<feature type="compositionally biased region" description="Low complexity" evidence="10">
    <location>
        <begin position="360"/>
        <end position="369"/>
    </location>
</feature>
<comment type="caution">
    <text evidence="12">The sequence shown here is derived from an EMBL/GenBank/DDBJ whole genome shotgun (WGS) entry which is preliminary data.</text>
</comment>
<keyword evidence="3" id="KW-0808">Transferase</keyword>
<sequence length="966" mass="99956">MEDYEYVSTLGEGAYGVVWKCRARDTGRVVAIKSFKEAHLYPEIKKLALREVRILRSLDHPAVVPLLDAFKSKSGRVYMVFPYIGHSAFQALDDHPNGLPSRTLKLLAWQLLHSLDYLHGIKVVHRDVKPANILMSEDGGAVLCDFGFARKTHCTARDSQALSPYVVTRWYRSPEVLLAQDYGPATDIWSLGCTLAELTTGLPLFQEVLLAQDYGPATDIWSLGCTLAELTTGLPLFQGTSTFDQLWRVMRCFNGLPECQERILATDPHLEPLLRAPLGGRSLRERLPARCDPCLLELLTACLRPDPRTRPTAAELLQLPYFWSVPRLIEGTSLQHIFAQPPAVSPPPVPSTPSPPQLPPQSAATATATGQRLPQSERAPEVPQGAHAEVPATSSVSQAPRGVALAAAAIDAAREPTAHPGAAAAPARSQPSSAASQAAPEAASHPPTPPTPDQEPPAVGSAAAAVKAPAGDPGGVDARRDAGNAGPLSPCEPAPGHAIGSRQSRRAVACLQEQLAASAPGQDMPPVEGSASAPASRLLEEGAAAAAMPRAPGADGHNDGARTLTAPGAAFPGGSAAGTGTGTGDGRPQATDRSRPHVLPASAGLAHDAKPYPNVPSPRKIAELRAAIRAGTLTRAAASDTALDRYETGMTCDGVEGASGDSANSSAASQAAAVARTAWPYPASSRYRSRNETATGTGGLLDSSLAVALVSAGGGGGGAYELPSVTASMRLLHCTTTSFDANASETSLALAKLRAGPPAPGLFRPAATPEPGRLVDPPSSNISAAVDAHLGTWAGNMPPFFTSVSNFLLDSVAEGEDKGATSARAHSHGMGDLGSLPRRAATSSDLVVQPGLALRGASTSLGHGAMQGANPDGQIRPQPPAAAGSRMFGQRAPREQPQARRATVTSMNEASQGAGPPGWSSASVTGVHIGPSCMATVTAAAAALSRQSGVAAVTSRAREAQWRAQL</sequence>
<comment type="catalytic activity">
    <reaction evidence="7">
        <text>L-threonyl-[protein] + ATP = O-phospho-L-threonyl-[protein] + ADP + H(+)</text>
        <dbReference type="Rhea" id="RHEA:46608"/>
        <dbReference type="Rhea" id="RHEA-COMP:11060"/>
        <dbReference type="Rhea" id="RHEA-COMP:11605"/>
        <dbReference type="ChEBI" id="CHEBI:15378"/>
        <dbReference type="ChEBI" id="CHEBI:30013"/>
        <dbReference type="ChEBI" id="CHEBI:30616"/>
        <dbReference type="ChEBI" id="CHEBI:61977"/>
        <dbReference type="ChEBI" id="CHEBI:456216"/>
        <dbReference type="EC" id="2.7.11.22"/>
    </reaction>
</comment>
<evidence type="ECO:0000256" key="8">
    <source>
        <dbReference type="ARBA" id="ARBA00048367"/>
    </source>
</evidence>
<dbReference type="InterPro" id="IPR050117">
    <property type="entry name" value="MAPK"/>
</dbReference>
<feature type="region of interest" description="Disordered" evidence="10">
    <location>
        <begin position="339"/>
        <end position="399"/>
    </location>
</feature>
<feature type="compositionally biased region" description="Pro residues" evidence="10">
    <location>
        <begin position="343"/>
        <end position="359"/>
    </location>
</feature>
<dbReference type="InterPro" id="IPR000719">
    <property type="entry name" value="Prot_kinase_dom"/>
</dbReference>
<feature type="compositionally biased region" description="Low complexity" evidence="10">
    <location>
        <begin position="418"/>
        <end position="445"/>
    </location>
</feature>
<dbReference type="InterPro" id="IPR017441">
    <property type="entry name" value="Protein_kinase_ATP_BS"/>
</dbReference>
<feature type="compositionally biased region" description="Low complexity" evidence="10">
    <location>
        <begin position="544"/>
        <end position="554"/>
    </location>
</feature>
<proteinExistence type="predicted"/>
<keyword evidence="13" id="KW-1185">Reference proteome</keyword>
<dbReference type="PANTHER" id="PTHR24055">
    <property type="entry name" value="MITOGEN-ACTIVATED PROTEIN KINASE"/>
    <property type="match status" value="1"/>
</dbReference>
<dbReference type="SMART" id="SM00220">
    <property type="entry name" value="S_TKc"/>
    <property type="match status" value="1"/>
</dbReference>
<protein>
    <recommendedName>
        <fullName evidence="1">cyclin-dependent kinase</fullName>
        <ecNumber evidence="1">2.7.11.22</ecNumber>
    </recommendedName>
</protein>
<feature type="region of interest" description="Disordered" evidence="10">
    <location>
        <begin position="858"/>
        <end position="923"/>
    </location>
</feature>
<dbReference type="FunFam" id="3.30.200.20:FF:000049">
    <property type="entry name" value="cyclin-dependent kinase-like 1 isoform X1"/>
    <property type="match status" value="1"/>
</dbReference>
<accession>A0A150GJ81</accession>
<dbReference type="Gene3D" id="1.10.510.10">
    <property type="entry name" value="Transferase(Phosphotransferase) domain 1"/>
    <property type="match status" value="2"/>
</dbReference>
<dbReference type="PROSITE" id="PS00107">
    <property type="entry name" value="PROTEIN_KINASE_ATP"/>
    <property type="match status" value="1"/>
</dbReference>
<keyword evidence="5" id="KW-0418">Kinase</keyword>
<evidence type="ECO:0000313" key="12">
    <source>
        <dbReference type="EMBL" id="KXZ49510.1"/>
    </source>
</evidence>